<evidence type="ECO:0008006" key="4">
    <source>
        <dbReference type="Google" id="ProtNLM"/>
    </source>
</evidence>
<comment type="caution">
    <text evidence="2">The sequence shown here is derived from an EMBL/GenBank/DDBJ whole genome shotgun (WGS) entry which is preliminary data.</text>
</comment>
<evidence type="ECO:0000313" key="3">
    <source>
        <dbReference type="Proteomes" id="UP000699865"/>
    </source>
</evidence>
<evidence type="ECO:0000256" key="1">
    <source>
        <dbReference type="SAM" id="Phobius"/>
    </source>
</evidence>
<dbReference type="EMBL" id="JAFMOU010000070">
    <property type="protein sequence ID" value="MBU9836675.1"/>
    <property type="molecule type" value="Genomic_DNA"/>
</dbReference>
<feature type="transmembrane region" description="Helical" evidence="1">
    <location>
        <begin position="84"/>
        <end position="106"/>
    </location>
</feature>
<reference evidence="2 3" key="1">
    <citation type="submission" date="2021-03" db="EMBL/GenBank/DDBJ databases">
        <title>Five novel Rahnella species.</title>
        <authorList>
            <person name="Brady C."/>
            <person name="Asselin J."/>
            <person name="Beer S."/>
            <person name="Bruberg M.B."/>
            <person name="Crampton B."/>
            <person name="Venter S."/>
            <person name="Arnold D."/>
            <person name="Denman S."/>
        </authorList>
    </citation>
    <scope>NUCLEOTIDE SEQUENCE [LARGE SCALE GENOMIC DNA]</scope>
    <source>
        <strain evidence="2 3">L72c</strain>
    </source>
</reference>
<gene>
    <name evidence="2" type="ORF">J1786_17875</name>
</gene>
<proteinExistence type="predicted"/>
<dbReference type="Proteomes" id="UP000699865">
    <property type="component" value="Unassembled WGS sequence"/>
</dbReference>
<organism evidence="2 3">
    <name type="scientific">Rahnella perminowiae</name>
    <dbReference type="NCBI Taxonomy" id="2816244"/>
    <lineage>
        <taxon>Bacteria</taxon>
        <taxon>Pseudomonadati</taxon>
        <taxon>Pseudomonadota</taxon>
        <taxon>Gammaproteobacteria</taxon>
        <taxon>Enterobacterales</taxon>
        <taxon>Yersiniaceae</taxon>
        <taxon>Rahnella</taxon>
    </lineage>
</organism>
<protein>
    <recommendedName>
        <fullName evidence="4">Arginine:ornithine antiporter</fullName>
    </recommendedName>
</protein>
<keyword evidence="1" id="KW-0472">Membrane</keyword>
<dbReference type="RefSeq" id="WP_217138925.1">
    <property type="nucleotide sequence ID" value="NZ_JAFMOU010000070.1"/>
</dbReference>
<keyword evidence="1" id="KW-0812">Transmembrane</keyword>
<feature type="transmembrane region" description="Helical" evidence="1">
    <location>
        <begin position="54"/>
        <end position="75"/>
    </location>
</feature>
<sequence>MKNKFNNIYLFWAVMDFLYIVRFVWLNIQQGRIPLIDDILSFSKIYPEHGTSSVVIFSTSLLLNVSIIFSVILLVKKWKGVNFLIYLQTPFRLLLLTPSLSFLSWLFKRLGISSVLVLILTVIVSEMIKVYSLKVAQKSV</sequence>
<name>A0ABS6L498_9GAMM</name>
<feature type="transmembrane region" description="Helical" evidence="1">
    <location>
        <begin position="7"/>
        <end position="25"/>
    </location>
</feature>
<keyword evidence="3" id="KW-1185">Reference proteome</keyword>
<accession>A0ABS6L498</accession>
<feature type="transmembrane region" description="Helical" evidence="1">
    <location>
        <begin position="112"/>
        <end position="131"/>
    </location>
</feature>
<evidence type="ECO:0000313" key="2">
    <source>
        <dbReference type="EMBL" id="MBU9836675.1"/>
    </source>
</evidence>
<keyword evidence="1" id="KW-1133">Transmembrane helix</keyword>